<evidence type="ECO:0000259" key="5">
    <source>
        <dbReference type="Pfam" id="PF04542"/>
    </source>
</evidence>
<accession>A0ABR6EYN9</accession>
<evidence type="ECO:0000313" key="8">
    <source>
        <dbReference type="Proteomes" id="UP000636110"/>
    </source>
</evidence>
<dbReference type="InterPro" id="IPR039425">
    <property type="entry name" value="RNA_pol_sigma-70-like"/>
</dbReference>
<dbReference type="InterPro" id="IPR014284">
    <property type="entry name" value="RNA_pol_sigma-70_dom"/>
</dbReference>
<evidence type="ECO:0000256" key="1">
    <source>
        <dbReference type="ARBA" id="ARBA00010641"/>
    </source>
</evidence>
<dbReference type="SUPFAM" id="SSF88946">
    <property type="entry name" value="Sigma2 domain of RNA polymerase sigma factors"/>
    <property type="match status" value="1"/>
</dbReference>
<protein>
    <submittedName>
        <fullName evidence="7">Sigma-70 family RNA polymerase sigma factor</fullName>
    </submittedName>
</protein>
<evidence type="ECO:0000259" key="6">
    <source>
        <dbReference type="Pfam" id="PF08281"/>
    </source>
</evidence>
<dbReference type="InterPro" id="IPR013249">
    <property type="entry name" value="RNA_pol_sigma70_r4_t2"/>
</dbReference>
<dbReference type="EMBL" id="WNXC01000006">
    <property type="protein sequence ID" value="MBB2150393.1"/>
    <property type="molecule type" value="Genomic_DNA"/>
</dbReference>
<comment type="similarity">
    <text evidence="1">Belongs to the sigma-70 factor family. ECF subfamily.</text>
</comment>
<keyword evidence="4" id="KW-0804">Transcription</keyword>
<dbReference type="PANTHER" id="PTHR43133:SF25">
    <property type="entry name" value="RNA POLYMERASE SIGMA FACTOR RFAY-RELATED"/>
    <property type="match status" value="1"/>
</dbReference>
<dbReference type="CDD" id="cd06171">
    <property type="entry name" value="Sigma70_r4"/>
    <property type="match status" value="1"/>
</dbReference>
<proteinExistence type="inferred from homology"/>
<organism evidence="7 8">
    <name type="scientific">Pedobacter gandavensis</name>
    <dbReference type="NCBI Taxonomy" id="2679963"/>
    <lineage>
        <taxon>Bacteria</taxon>
        <taxon>Pseudomonadati</taxon>
        <taxon>Bacteroidota</taxon>
        <taxon>Sphingobacteriia</taxon>
        <taxon>Sphingobacteriales</taxon>
        <taxon>Sphingobacteriaceae</taxon>
        <taxon>Pedobacter</taxon>
    </lineage>
</organism>
<evidence type="ECO:0000256" key="2">
    <source>
        <dbReference type="ARBA" id="ARBA00023015"/>
    </source>
</evidence>
<dbReference type="Proteomes" id="UP000636110">
    <property type="component" value="Unassembled WGS sequence"/>
</dbReference>
<keyword evidence="2" id="KW-0805">Transcription regulation</keyword>
<gene>
    <name evidence="7" type="ORF">GM920_15960</name>
</gene>
<dbReference type="InterPro" id="IPR036388">
    <property type="entry name" value="WH-like_DNA-bd_sf"/>
</dbReference>
<evidence type="ECO:0000256" key="4">
    <source>
        <dbReference type="ARBA" id="ARBA00023163"/>
    </source>
</evidence>
<evidence type="ECO:0000256" key="3">
    <source>
        <dbReference type="ARBA" id="ARBA00023082"/>
    </source>
</evidence>
<dbReference type="SUPFAM" id="SSF88659">
    <property type="entry name" value="Sigma3 and sigma4 domains of RNA polymerase sigma factors"/>
    <property type="match status" value="1"/>
</dbReference>
<keyword evidence="8" id="KW-1185">Reference proteome</keyword>
<feature type="domain" description="RNA polymerase sigma-70 region 2" evidence="5">
    <location>
        <begin position="15"/>
        <end position="77"/>
    </location>
</feature>
<sequence length="179" mass="20714">MNTTTIDFNFQLWSYKDNLRSFALAFTQNDDDADDLVQDTMLKAIRYEKNFKQGTNLKGWLYMILRNTFINSYRRRNLAKTFMNYGIDITTTGAALGASHNAGLGKCIMNDIHSALGKLQPQYYIPFVKYFEGYKYHEIAKELEIPIGTVKTRIHVARGLLKNELKSYQNQFFNNGNPL</sequence>
<dbReference type="Pfam" id="PF08281">
    <property type="entry name" value="Sigma70_r4_2"/>
    <property type="match status" value="1"/>
</dbReference>
<keyword evidence="3" id="KW-0731">Sigma factor</keyword>
<feature type="domain" description="RNA polymerase sigma factor 70 region 4 type 2" evidence="6">
    <location>
        <begin position="111"/>
        <end position="158"/>
    </location>
</feature>
<dbReference type="PANTHER" id="PTHR43133">
    <property type="entry name" value="RNA POLYMERASE ECF-TYPE SIGMA FACTO"/>
    <property type="match status" value="1"/>
</dbReference>
<dbReference type="NCBIfam" id="TIGR02937">
    <property type="entry name" value="sigma70-ECF"/>
    <property type="match status" value="1"/>
</dbReference>
<reference evidence="7 8" key="1">
    <citation type="submission" date="2019-11" db="EMBL/GenBank/DDBJ databases">
        <title>Description of Pedobacter sp. LMG 31462T.</title>
        <authorList>
            <person name="Carlier A."/>
            <person name="Qi S."/>
            <person name="Vandamme P."/>
        </authorList>
    </citation>
    <scope>NUCLEOTIDE SEQUENCE [LARGE SCALE GENOMIC DNA]</scope>
    <source>
        <strain evidence="7 8">LMG 31462</strain>
    </source>
</reference>
<dbReference type="Gene3D" id="1.10.1740.10">
    <property type="match status" value="1"/>
</dbReference>
<comment type="caution">
    <text evidence="7">The sequence shown here is derived from an EMBL/GenBank/DDBJ whole genome shotgun (WGS) entry which is preliminary data.</text>
</comment>
<dbReference type="InterPro" id="IPR007627">
    <property type="entry name" value="RNA_pol_sigma70_r2"/>
</dbReference>
<dbReference type="InterPro" id="IPR013324">
    <property type="entry name" value="RNA_pol_sigma_r3/r4-like"/>
</dbReference>
<dbReference type="RefSeq" id="WP_182959336.1">
    <property type="nucleotide sequence ID" value="NZ_WNXC01000006.1"/>
</dbReference>
<dbReference type="InterPro" id="IPR013325">
    <property type="entry name" value="RNA_pol_sigma_r2"/>
</dbReference>
<dbReference type="Gene3D" id="1.10.10.10">
    <property type="entry name" value="Winged helix-like DNA-binding domain superfamily/Winged helix DNA-binding domain"/>
    <property type="match status" value="1"/>
</dbReference>
<dbReference type="Pfam" id="PF04542">
    <property type="entry name" value="Sigma70_r2"/>
    <property type="match status" value="1"/>
</dbReference>
<evidence type="ECO:0000313" key="7">
    <source>
        <dbReference type="EMBL" id="MBB2150393.1"/>
    </source>
</evidence>
<name>A0ABR6EYN9_9SPHI</name>